<proteinExistence type="predicted"/>
<gene>
    <name evidence="1" type="ORF">DI598_19270</name>
</gene>
<dbReference type="EMBL" id="QFOI01000603">
    <property type="protein sequence ID" value="PZP40532.1"/>
    <property type="molecule type" value="Genomic_DNA"/>
</dbReference>
<evidence type="ECO:0000313" key="1">
    <source>
        <dbReference type="EMBL" id="PZP40532.1"/>
    </source>
</evidence>
<accession>A0A2W5GB04</accession>
<comment type="caution">
    <text evidence="1">The sequence shown here is derived from an EMBL/GenBank/DDBJ whole genome shotgun (WGS) entry which is preliminary data.</text>
</comment>
<sequence>MFSQLFQKRKSERLSKLEYWKEWDLFELFEDLHKAEKLLAEIVNNNNEFNKFKSDFIEELYEIEGDNVADFTKICYWFAPKKEWETFCGQSGQNLGLNIYNITNKWKRNHGT</sequence>
<reference evidence="1 2" key="1">
    <citation type="submission" date="2017-11" db="EMBL/GenBank/DDBJ databases">
        <title>Infants hospitalized years apart are colonized by the same room-sourced microbial strains.</title>
        <authorList>
            <person name="Brooks B."/>
            <person name="Olm M.R."/>
            <person name="Firek B.A."/>
            <person name="Baker R."/>
            <person name="Thomas B.C."/>
            <person name="Morowitz M.J."/>
            <person name="Banfield J.F."/>
        </authorList>
    </citation>
    <scope>NUCLEOTIDE SEQUENCE [LARGE SCALE GENOMIC DNA]</scope>
    <source>
        <strain evidence="1">S2_009_000_R2_76</strain>
    </source>
</reference>
<organism evidence="1 2">
    <name type="scientific">Pseudopedobacter saltans</name>
    <dbReference type="NCBI Taxonomy" id="151895"/>
    <lineage>
        <taxon>Bacteria</taxon>
        <taxon>Pseudomonadati</taxon>
        <taxon>Bacteroidota</taxon>
        <taxon>Sphingobacteriia</taxon>
        <taxon>Sphingobacteriales</taxon>
        <taxon>Sphingobacteriaceae</taxon>
        <taxon>Pseudopedobacter</taxon>
    </lineage>
</organism>
<name>A0A2W5GB04_9SPHI</name>
<protein>
    <submittedName>
        <fullName evidence="1">Uncharacterized protein</fullName>
    </submittedName>
</protein>
<evidence type="ECO:0000313" key="2">
    <source>
        <dbReference type="Proteomes" id="UP000249645"/>
    </source>
</evidence>
<dbReference type="AlphaFoldDB" id="A0A2W5GB04"/>
<dbReference type="Proteomes" id="UP000249645">
    <property type="component" value="Unassembled WGS sequence"/>
</dbReference>